<dbReference type="AlphaFoldDB" id="A0A1J8QCW4"/>
<name>A0A1J8QCW4_9AGAM</name>
<protein>
    <submittedName>
        <fullName evidence="1">Uncharacterized protein</fullName>
    </submittedName>
</protein>
<accession>A0A1J8QCW4</accession>
<gene>
    <name evidence="1" type="ORF">AZE42_10582</name>
</gene>
<organism evidence="1 2">
    <name type="scientific">Rhizopogon vesiculosus</name>
    <dbReference type="NCBI Taxonomy" id="180088"/>
    <lineage>
        <taxon>Eukaryota</taxon>
        <taxon>Fungi</taxon>
        <taxon>Dikarya</taxon>
        <taxon>Basidiomycota</taxon>
        <taxon>Agaricomycotina</taxon>
        <taxon>Agaricomycetes</taxon>
        <taxon>Agaricomycetidae</taxon>
        <taxon>Boletales</taxon>
        <taxon>Suillineae</taxon>
        <taxon>Rhizopogonaceae</taxon>
        <taxon>Rhizopogon</taxon>
    </lineage>
</organism>
<dbReference type="OrthoDB" id="10427840at2759"/>
<evidence type="ECO:0000313" key="2">
    <source>
        <dbReference type="Proteomes" id="UP000183567"/>
    </source>
</evidence>
<feature type="non-terminal residue" evidence="1">
    <location>
        <position position="85"/>
    </location>
</feature>
<dbReference type="Proteomes" id="UP000183567">
    <property type="component" value="Unassembled WGS sequence"/>
</dbReference>
<reference evidence="1 2" key="1">
    <citation type="submission" date="2016-03" db="EMBL/GenBank/DDBJ databases">
        <title>Comparative genomics of the ectomycorrhizal sister species Rhizopogon vinicolor and Rhizopogon vesiculosus (Basidiomycota: Boletales) reveals a divergence of the mating type B locus.</title>
        <authorList>
            <person name="Mujic A.B."/>
            <person name="Kuo A."/>
            <person name="Tritt A."/>
            <person name="Lipzen A."/>
            <person name="Chen C."/>
            <person name="Johnson J."/>
            <person name="Sharma A."/>
            <person name="Barry K."/>
            <person name="Grigoriev I.V."/>
            <person name="Spatafora J.W."/>
        </authorList>
    </citation>
    <scope>NUCLEOTIDE SEQUENCE [LARGE SCALE GENOMIC DNA]</scope>
    <source>
        <strain evidence="1 2">AM-OR11-056</strain>
    </source>
</reference>
<keyword evidence="2" id="KW-1185">Reference proteome</keyword>
<dbReference type="EMBL" id="LVVM01005193">
    <property type="protein sequence ID" value="OJA11176.1"/>
    <property type="molecule type" value="Genomic_DNA"/>
</dbReference>
<dbReference type="STRING" id="180088.A0A1J8QCW4"/>
<sequence length="85" mass="9590">MGLKDKRKAAVACRWSSHVPAAPPFRTSQRESKLFLLCPFQPGLDGKCKNKCDDENCCNKRILERQPDFCDRKSLVQEAIEAAGH</sequence>
<comment type="caution">
    <text evidence="1">The sequence shown here is derived from an EMBL/GenBank/DDBJ whole genome shotgun (WGS) entry which is preliminary data.</text>
</comment>
<evidence type="ECO:0000313" key="1">
    <source>
        <dbReference type="EMBL" id="OJA11176.1"/>
    </source>
</evidence>
<proteinExistence type="predicted"/>